<dbReference type="OMA" id="NIWPLKL"/>
<protein>
    <recommendedName>
        <fullName evidence="2">FAD dependent oxidoreductase domain-containing protein</fullName>
    </recommendedName>
</protein>
<proteinExistence type="predicted"/>
<gene>
    <name evidence="3" type="ORF">HYPSUDRAFT_47784</name>
</gene>
<keyword evidence="4" id="KW-1185">Reference proteome</keyword>
<dbReference type="Gene3D" id="3.30.9.10">
    <property type="entry name" value="D-Amino Acid Oxidase, subunit A, domain 2"/>
    <property type="match status" value="1"/>
</dbReference>
<accession>A0A0D2NA81</accession>
<name>A0A0D2NA81_HYPSF</name>
<dbReference type="Proteomes" id="UP000054270">
    <property type="component" value="Unassembled WGS sequence"/>
</dbReference>
<dbReference type="InterPro" id="IPR036188">
    <property type="entry name" value="FAD/NAD-bd_sf"/>
</dbReference>
<evidence type="ECO:0000259" key="2">
    <source>
        <dbReference type="Pfam" id="PF01266"/>
    </source>
</evidence>
<dbReference type="PANTHER" id="PTHR13847">
    <property type="entry name" value="SARCOSINE DEHYDROGENASE-RELATED"/>
    <property type="match status" value="1"/>
</dbReference>
<feature type="signal peptide" evidence="1">
    <location>
        <begin position="1"/>
        <end position="29"/>
    </location>
</feature>
<dbReference type="GO" id="GO:0005737">
    <property type="term" value="C:cytoplasm"/>
    <property type="evidence" value="ECO:0007669"/>
    <property type="project" value="TreeGrafter"/>
</dbReference>
<evidence type="ECO:0000313" key="4">
    <source>
        <dbReference type="Proteomes" id="UP000054270"/>
    </source>
</evidence>
<dbReference type="Gene3D" id="3.50.50.60">
    <property type="entry name" value="FAD/NAD(P)-binding domain"/>
    <property type="match status" value="1"/>
</dbReference>
<dbReference type="STRING" id="945553.A0A0D2NA81"/>
<dbReference type="EMBL" id="KN817629">
    <property type="protein sequence ID" value="KJA16039.1"/>
    <property type="molecule type" value="Genomic_DNA"/>
</dbReference>
<evidence type="ECO:0000313" key="3">
    <source>
        <dbReference type="EMBL" id="KJA16039.1"/>
    </source>
</evidence>
<dbReference type="OrthoDB" id="429143at2759"/>
<dbReference type="Pfam" id="PF01266">
    <property type="entry name" value="DAO"/>
    <property type="match status" value="1"/>
</dbReference>
<evidence type="ECO:0000256" key="1">
    <source>
        <dbReference type="SAM" id="SignalP"/>
    </source>
</evidence>
<dbReference type="PANTHER" id="PTHR13847:SF260">
    <property type="entry name" value="FAD DEPENDENT OXIDOREDUCTASE DOMAIN-CONTAINING PROTEIN"/>
    <property type="match status" value="1"/>
</dbReference>
<feature type="domain" description="FAD dependent oxidoreductase" evidence="2">
    <location>
        <begin position="124"/>
        <end position="366"/>
    </location>
</feature>
<sequence length="551" mass="59932">MKAALRLRPGASGTMSLLCLACCIRDVLARVHFELANNTSFRGQFRGQLVVADDPLKAFTERPWHILDDSRVWVGIGRMPDPLQSIFGASLPMDNPTKSFWLNTEAANPLAEVGSTGELTQDADVCIIGSGITGVSAAWHLSNGSEKPSVVILEAREFCSGATGRNGGHLVRNVFNSFISRQASHNTSEAIKTYLLEKYTADSLVAFINDRNLQDEVDLVEGGHITLLRTEQEETDARNDYEAAKAAGLISDGKMGVRWLGNVELQKKYGLSPALNYTGVWYSAHNLWPSKLVTALFHNTSNVVLHTKTPVTSVLPVRGLSRDSVDQIPLSHPEKQRRWVLGTPRGDIKCSYVVHATNAYSGYLLPFMADRHRSKMCPDIPSDSKTVELLPDAELKTTTTQTGADRSPPLTLRHDILPSPKVHTIVPTRGQVGAVRALANTSALGWLNAWDGGGGGWEYWFPRYQGTNVSVNPLIILGGGREHAGGRLEAGVADDAALNPRVSASLHEFLPSVFPGQFAADEGWEMEWTGIMGFTASGEPFVGSRCFSSIS</sequence>
<dbReference type="SUPFAM" id="SSF51905">
    <property type="entry name" value="FAD/NAD(P)-binding domain"/>
    <property type="match status" value="1"/>
</dbReference>
<dbReference type="AlphaFoldDB" id="A0A0D2NA81"/>
<organism evidence="3 4">
    <name type="scientific">Hypholoma sublateritium (strain FD-334 SS-4)</name>
    <dbReference type="NCBI Taxonomy" id="945553"/>
    <lineage>
        <taxon>Eukaryota</taxon>
        <taxon>Fungi</taxon>
        <taxon>Dikarya</taxon>
        <taxon>Basidiomycota</taxon>
        <taxon>Agaricomycotina</taxon>
        <taxon>Agaricomycetes</taxon>
        <taxon>Agaricomycetidae</taxon>
        <taxon>Agaricales</taxon>
        <taxon>Agaricineae</taxon>
        <taxon>Strophariaceae</taxon>
        <taxon>Hypholoma</taxon>
    </lineage>
</organism>
<reference evidence="4" key="1">
    <citation type="submission" date="2014-04" db="EMBL/GenBank/DDBJ databases">
        <title>Evolutionary Origins and Diversification of the Mycorrhizal Mutualists.</title>
        <authorList>
            <consortium name="DOE Joint Genome Institute"/>
            <consortium name="Mycorrhizal Genomics Consortium"/>
            <person name="Kohler A."/>
            <person name="Kuo A."/>
            <person name="Nagy L.G."/>
            <person name="Floudas D."/>
            <person name="Copeland A."/>
            <person name="Barry K.W."/>
            <person name="Cichocki N."/>
            <person name="Veneault-Fourrey C."/>
            <person name="LaButti K."/>
            <person name="Lindquist E.A."/>
            <person name="Lipzen A."/>
            <person name="Lundell T."/>
            <person name="Morin E."/>
            <person name="Murat C."/>
            <person name="Riley R."/>
            <person name="Ohm R."/>
            <person name="Sun H."/>
            <person name="Tunlid A."/>
            <person name="Henrissat B."/>
            <person name="Grigoriev I.V."/>
            <person name="Hibbett D.S."/>
            <person name="Martin F."/>
        </authorList>
    </citation>
    <scope>NUCLEOTIDE SEQUENCE [LARGE SCALE GENOMIC DNA]</scope>
    <source>
        <strain evidence="4">FD-334 SS-4</strain>
    </source>
</reference>
<keyword evidence="1" id="KW-0732">Signal</keyword>
<dbReference type="InterPro" id="IPR006076">
    <property type="entry name" value="FAD-dep_OxRdtase"/>
</dbReference>
<feature type="chain" id="PRO_5002259480" description="FAD dependent oxidoreductase domain-containing protein" evidence="1">
    <location>
        <begin position="30"/>
        <end position="551"/>
    </location>
</feature>